<dbReference type="InterPro" id="IPR002650">
    <property type="entry name" value="Sulphate_adenylyltransferase"/>
</dbReference>
<comment type="similarity">
    <text evidence="6 8">Belongs to the sulfate adenylyltransferase family.</text>
</comment>
<comment type="pathway">
    <text evidence="1 8">Sulfur metabolism; hydrogen sulfide biosynthesis; sulfite from sulfate: step 1/3.</text>
</comment>
<dbReference type="InterPro" id="IPR015947">
    <property type="entry name" value="PUA-like_sf"/>
</dbReference>
<keyword evidence="5 8" id="KW-0067">ATP-binding</keyword>
<comment type="caution">
    <text evidence="11">The sequence shown here is derived from an EMBL/GenBank/DDBJ whole genome shotgun (WGS) entry which is preliminary data.</text>
</comment>
<evidence type="ECO:0000256" key="2">
    <source>
        <dbReference type="ARBA" id="ARBA00022679"/>
    </source>
</evidence>
<accession>A0A1R1MNK1</accession>
<keyword evidence="12" id="KW-1185">Reference proteome</keyword>
<dbReference type="PANTHER" id="PTHR43509:SF1">
    <property type="entry name" value="SULFATE ADENYLYLTRANSFERASE"/>
    <property type="match status" value="1"/>
</dbReference>
<keyword evidence="3 8" id="KW-0548">Nucleotidyltransferase</keyword>
<dbReference type="SUPFAM" id="SSF88697">
    <property type="entry name" value="PUA domain-like"/>
    <property type="match status" value="1"/>
</dbReference>
<sequence>MIAPHGGELINKLPTPEEREELLKKVESLPKIVAGNRYVGHCEMIAIGGYSPLEGFMTKEEVESVIKDVHLPNGLLWSIPIVLPVPENFWKSVKLGDEIAIYDVHNRPIAVVIVDDKYTLDLDFYCQNVFKTTDENHPGVAFIKSAGDKFIGGEIVRLLNRPVREGIEEHYYQDPAVVRKIIENKDWKNVVAFQTRNPIHRAHEYIIKCALETMDGALIHPLVGETKKDDIPAPVRMQCYEVLIENYFNKSRVHLSVLPAPMHYAGPREAVHHMLMRKNYGCTHMIIGRDHAGVGDYYGTYEAQEFVEQFVDELGIKPLKFEHAFYCVKCENMATAKTCPHGKEDHIHLSGTKVRAMLREGRKPPKQFSRPEVAEILIKWATKA</sequence>
<protein>
    <recommendedName>
        <fullName evidence="8">Sulfate adenylyltransferase</fullName>
        <ecNumber evidence="8">2.7.7.4</ecNumber>
    </recommendedName>
    <alternativeName>
        <fullName evidence="8">ATP-sulfurylase</fullName>
    </alternativeName>
    <alternativeName>
        <fullName evidence="8">Sulfate adenylate transferase</fullName>
        <shortName evidence="8">SAT</shortName>
    </alternativeName>
</protein>
<dbReference type="EC" id="2.7.7.4" evidence="8"/>
<gene>
    <name evidence="8" type="primary">sat</name>
    <name evidence="11" type="ORF">BLW93_00260</name>
</gene>
<dbReference type="STRING" id="1914305.BLW93_00260"/>
<evidence type="ECO:0000256" key="7">
    <source>
        <dbReference type="ARBA" id="ARBA00049370"/>
    </source>
</evidence>
<evidence type="ECO:0000256" key="8">
    <source>
        <dbReference type="HAMAP-Rule" id="MF_00066"/>
    </source>
</evidence>
<dbReference type="GO" id="GO:0000103">
    <property type="term" value="P:sulfate assimilation"/>
    <property type="evidence" value="ECO:0007669"/>
    <property type="project" value="UniProtKB-UniRule"/>
</dbReference>
<dbReference type="GO" id="GO:0070814">
    <property type="term" value="P:hydrogen sulfide biosynthetic process"/>
    <property type="evidence" value="ECO:0007669"/>
    <property type="project" value="UniProtKB-UniRule"/>
</dbReference>
<dbReference type="Gene3D" id="3.40.50.620">
    <property type="entry name" value="HUPs"/>
    <property type="match status" value="1"/>
</dbReference>
<proteinExistence type="inferred from homology"/>
<keyword evidence="4 8" id="KW-0547">Nucleotide-binding</keyword>
<dbReference type="CDD" id="cd00517">
    <property type="entry name" value="ATPS"/>
    <property type="match status" value="1"/>
</dbReference>
<dbReference type="Pfam" id="PF14306">
    <property type="entry name" value="PUA_2"/>
    <property type="match status" value="1"/>
</dbReference>
<dbReference type="GO" id="GO:0005524">
    <property type="term" value="F:ATP binding"/>
    <property type="evidence" value="ECO:0007669"/>
    <property type="project" value="UniProtKB-KW"/>
</dbReference>
<evidence type="ECO:0000313" key="11">
    <source>
        <dbReference type="EMBL" id="OMH41356.1"/>
    </source>
</evidence>
<evidence type="ECO:0000313" key="12">
    <source>
        <dbReference type="Proteomes" id="UP000187408"/>
    </source>
</evidence>
<keyword evidence="2 8" id="KW-0808">Transferase</keyword>
<evidence type="ECO:0000259" key="10">
    <source>
        <dbReference type="Pfam" id="PF14306"/>
    </source>
</evidence>
<comment type="catalytic activity">
    <reaction evidence="7 8">
        <text>sulfate + ATP + H(+) = adenosine 5'-phosphosulfate + diphosphate</text>
        <dbReference type="Rhea" id="RHEA:18133"/>
        <dbReference type="ChEBI" id="CHEBI:15378"/>
        <dbReference type="ChEBI" id="CHEBI:16189"/>
        <dbReference type="ChEBI" id="CHEBI:30616"/>
        <dbReference type="ChEBI" id="CHEBI:33019"/>
        <dbReference type="ChEBI" id="CHEBI:58243"/>
        <dbReference type="EC" id="2.7.7.4"/>
    </reaction>
</comment>
<dbReference type="UniPathway" id="UPA00140">
    <property type="reaction ID" value="UER00204"/>
</dbReference>
<dbReference type="RefSeq" id="WP_076712105.1">
    <property type="nucleotide sequence ID" value="NZ_MOEN01000001.1"/>
</dbReference>
<evidence type="ECO:0000256" key="5">
    <source>
        <dbReference type="ARBA" id="ARBA00022840"/>
    </source>
</evidence>
<dbReference type="EMBL" id="MOEN01000001">
    <property type="protein sequence ID" value="OMH41356.1"/>
    <property type="molecule type" value="Genomic_DNA"/>
</dbReference>
<reference evidence="11 12" key="1">
    <citation type="submission" date="2016-10" db="EMBL/GenBank/DDBJ databases">
        <title>Genome sequence of a sulfur-reducing bacterium Desulfurobacterium indicum K6013.</title>
        <authorList>
            <person name="Cao J."/>
            <person name="Shao Z."/>
            <person name="Alain K."/>
            <person name="Jebbar M."/>
        </authorList>
    </citation>
    <scope>NUCLEOTIDE SEQUENCE [LARGE SCALE GENOMIC DNA]</scope>
    <source>
        <strain evidence="11 12">K6013</strain>
    </source>
</reference>
<dbReference type="Pfam" id="PF01747">
    <property type="entry name" value="ATP-sulfurylase"/>
    <property type="match status" value="1"/>
</dbReference>
<feature type="domain" description="ATP-sulfurylase PUA-like" evidence="10">
    <location>
        <begin position="2"/>
        <end position="156"/>
    </location>
</feature>
<dbReference type="InterPro" id="IPR014729">
    <property type="entry name" value="Rossmann-like_a/b/a_fold"/>
</dbReference>
<evidence type="ECO:0000256" key="3">
    <source>
        <dbReference type="ARBA" id="ARBA00022695"/>
    </source>
</evidence>
<name>A0A1R1MNK1_9BACT</name>
<dbReference type="PANTHER" id="PTHR43509">
    <property type="match status" value="1"/>
</dbReference>
<dbReference type="HAMAP" id="MF_00066">
    <property type="entry name" value="Sulf_adenylyltr"/>
    <property type="match status" value="1"/>
</dbReference>
<dbReference type="InterPro" id="IPR024951">
    <property type="entry name" value="Sulfurylase_cat_dom"/>
</dbReference>
<organism evidence="11 12">
    <name type="scientific">Desulfurobacterium indicum</name>
    <dbReference type="NCBI Taxonomy" id="1914305"/>
    <lineage>
        <taxon>Bacteria</taxon>
        <taxon>Pseudomonadati</taxon>
        <taxon>Aquificota</taxon>
        <taxon>Aquificia</taxon>
        <taxon>Desulfurobacteriales</taxon>
        <taxon>Desulfurobacteriaceae</taxon>
        <taxon>Desulfurobacterium</taxon>
    </lineage>
</organism>
<evidence type="ECO:0000256" key="6">
    <source>
        <dbReference type="ARBA" id="ARBA00037980"/>
    </source>
</evidence>
<evidence type="ECO:0000259" key="9">
    <source>
        <dbReference type="Pfam" id="PF01747"/>
    </source>
</evidence>
<dbReference type="Proteomes" id="UP000187408">
    <property type="component" value="Unassembled WGS sequence"/>
</dbReference>
<evidence type="ECO:0000256" key="1">
    <source>
        <dbReference type="ARBA" id="ARBA00005048"/>
    </source>
</evidence>
<dbReference type="NCBIfam" id="NF003166">
    <property type="entry name" value="PRK04149.1"/>
    <property type="match status" value="1"/>
</dbReference>
<dbReference type="NCBIfam" id="TIGR00339">
    <property type="entry name" value="sopT"/>
    <property type="match status" value="1"/>
</dbReference>
<dbReference type="GO" id="GO:0004781">
    <property type="term" value="F:sulfate adenylyltransferase (ATP) activity"/>
    <property type="evidence" value="ECO:0007669"/>
    <property type="project" value="UniProtKB-UniRule"/>
</dbReference>
<feature type="domain" description="Sulphate adenylyltransferase catalytic" evidence="9">
    <location>
        <begin position="170"/>
        <end position="379"/>
    </location>
</feature>
<dbReference type="OrthoDB" id="9804504at2"/>
<dbReference type="Gene3D" id="3.10.400.10">
    <property type="entry name" value="Sulfate adenylyltransferase"/>
    <property type="match status" value="1"/>
</dbReference>
<evidence type="ECO:0000256" key="4">
    <source>
        <dbReference type="ARBA" id="ARBA00022741"/>
    </source>
</evidence>
<dbReference type="SUPFAM" id="SSF52374">
    <property type="entry name" value="Nucleotidylyl transferase"/>
    <property type="match status" value="1"/>
</dbReference>
<dbReference type="InterPro" id="IPR025980">
    <property type="entry name" value="ATP-Sase_PUA-like_dom"/>
</dbReference>
<dbReference type="InterPro" id="IPR020792">
    <property type="entry name" value="SO4_adenylyltransferase_pro"/>
</dbReference>
<dbReference type="AlphaFoldDB" id="A0A1R1MNK1"/>